<dbReference type="PROSITE" id="PS51192">
    <property type="entry name" value="HELICASE_ATP_BIND_1"/>
    <property type="match status" value="1"/>
</dbReference>
<protein>
    <recommendedName>
        <fullName evidence="2">Helicase ATP-binding domain-containing protein</fullName>
    </recommendedName>
</protein>
<dbReference type="Proteomes" id="UP000195611">
    <property type="component" value="Unassembled WGS sequence"/>
</dbReference>
<gene>
    <name evidence="3" type="ORF">FM115_01520</name>
</gene>
<evidence type="ECO:0000259" key="2">
    <source>
        <dbReference type="PROSITE" id="PS51192"/>
    </source>
</evidence>
<dbReference type="Pfam" id="PF00271">
    <property type="entry name" value="Helicase_C"/>
    <property type="match status" value="1"/>
</dbReference>
<dbReference type="InterPro" id="IPR006935">
    <property type="entry name" value="Helicase/UvrB_N"/>
</dbReference>
<dbReference type="SUPFAM" id="SSF52540">
    <property type="entry name" value="P-loop containing nucleoside triphosphate hydrolases"/>
    <property type="match status" value="1"/>
</dbReference>
<evidence type="ECO:0000313" key="3">
    <source>
        <dbReference type="EMBL" id="SJN20345.1"/>
    </source>
</evidence>
<feature type="coiled-coil region" evidence="1">
    <location>
        <begin position="859"/>
        <end position="893"/>
    </location>
</feature>
<dbReference type="Pfam" id="PF04851">
    <property type="entry name" value="ResIII"/>
    <property type="match status" value="1"/>
</dbReference>
<dbReference type="SMART" id="SM00487">
    <property type="entry name" value="DEXDc"/>
    <property type="match status" value="1"/>
</dbReference>
<name>A0A1R4IL17_9LACT</name>
<evidence type="ECO:0000256" key="1">
    <source>
        <dbReference type="SAM" id="Coils"/>
    </source>
</evidence>
<evidence type="ECO:0000313" key="4">
    <source>
        <dbReference type="Proteomes" id="UP000195611"/>
    </source>
</evidence>
<dbReference type="EMBL" id="FUKW01000027">
    <property type="protein sequence ID" value="SJN20345.1"/>
    <property type="molecule type" value="Genomic_DNA"/>
</dbReference>
<sequence>MSKKIALPPTTEEAHNKLIYNSIIPKHIVRSNSFPFKTKPDKTNPYFGRIHKDLKESDNMQLSINEILGKVTEGYCIKVGAFQMQGYTPDEKSELREIYREDYNEYEIRAAAIEKKKQLELISTDLLVLDIDDRTGATDPKAVFEYSGALATYFSFSHGKTSVFHTKQNAYRLIYKLDNPITDENLLKHVQNALKTDLYDRFPQLLPVDGVKTGNNGIDTLGTGFFFGTDKKDYSINEQCKAIHVEPFAAEYAAEQELRKYTRAASTSTPLSTNDKEVLEMAEHLGDISGQLDFKEWTTVAIGLLNSAQAGVIEEETALEALSIIDGNAQNEAFYMKYKRPLGGNGSTATIGTFIKLATSSGFKRKFIDRYAAIESAEPEIPTDTIKQKEKHIPAKVIADVLNSSERKILLVSDTNSGKTYSTITACKTYLKDNPDAFVYYAAPTRALGGQVASKYDLGRSLQDDKQAHSFVNRAIYNGTRFIAGTFDKASKVLKSLPQAYKLVVVVDEAHKEVTDYNLRFKAIKNLFSIAESERVIKFLALTGTPQEIDLSNYDKRVIIERENKPDLASELLFIEYKKETLYTNAVTRIIAKEVNNGSKVLVFVNNKDEIETIRKALKKVNVKSVAVTADKRKSKTYSSLLTTEKIPEDIQVVLATNAIADGVNIENQKDYVCVIAPARNKAPFFNISLIKQASNRFRNTYKKLIIPIFIKQDLEEERLITRPNNLNGRYEWLLMDAKHTKNVIEERFRDRLDLYKPSVAEAIAGLFNTFMTKGFNFKAAYKEAEKQRLGIEYDVALVEQLKRIHKRLLTVDKRAKRYQASQDQETYYKNFPYAFKQAIMDITAIQQVNHVSMADYIKDEAEDDRTALLEELDRLEAQAALEAKEKREKVAEILTESLFDKLQMEYYSEGKINENTEFWEATKKALHKDHSSALKSIIGFLNYEQTIKELTRIQKRAQINELRNHLKYYADLKDFIKSEAAGKKNLTHTIIARLEQVFDSQTMTAGGRDELLAEVTAEFKGAKAKKTVADTFKYFFMQSDPKSKRINGNVVKVYKYELLSLKGMVSHHKFTESEIKEMYSKLHYNLKIKE</sequence>
<organism evidence="3 4">
    <name type="scientific">Marinilactibacillus psychrotolerans 42ea</name>
    <dbReference type="NCBI Taxonomy" id="1255609"/>
    <lineage>
        <taxon>Bacteria</taxon>
        <taxon>Bacillati</taxon>
        <taxon>Bacillota</taxon>
        <taxon>Bacilli</taxon>
        <taxon>Lactobacillales</taxon>
        <taxon>Carnobacteriaceae</taxon>
        <taxon>Marinilactibacillus</taxon>
    </lineage>
</organism>
<dbReference type="GO" id="GO:0003677">
    <property type="term" value="F:DNA binding"/>
    <property type="evidence" value="ECO:0007669"/>
    <property type="project" value="InterPro"/>
</dbReference>
<dbReference type="GO" id="GO:0016787">
    <property type="term" value="F:hydrolase activity"/>
    <property type="evidence" value="ECO:0007669"/>
    <property type="project" value="InterPro"/>
</dbReference>
<reference evidence="3 4" key="1">
    <citation type="submission" date="2017-02" db="EMBL/GenBank/DDBJ databases">
        <authorList>
            <person name="Peterson S.W."/>
        </authorList>
    </citation>
    <scope>NUCLEOTIDE SEQUENCE [LARGE SCALE GENOMIC DNA]</scope>
    <source>
        <strain evidence="3 4">42ea</strain>
    </source>
</reference>
<dbReference type="InterPro" id="IPR001650">
    <property type="entry name" value="Helicase_C-like"/>
</dbReference>
<accession>A0A1R4IL17</accession>
<dbReference type="AlphaFoldDB" id="A0A1R4IL17"/>
<dbReference type="GO" id="GO:0005524">
    <property type="term" value="F:ATP binding"/>
    <property type="evidence" value="ECO:0007669"/>
    <property type="project" value="InterPro"/>
</dbReference>
<dbReference type="Gene3D" id="3.40.50.300">
    <property type="entry name" value="P-loop containing nucleotide triphosphate hydrolases"/>
    <property type="match status" value="2"/>
</dbReference>
<feature type="domain" description="Helicase ATP-binding" evidence="2">
    <location>
        <begin position="400"/>
        <end position="564"/>
    </location>
</feature>
<keyword evidence="1" id="KW-0175">Coiled coil</keyword>
<dbReference type="RefSeq" id="WP_087057092.1">
    <property type="nucleotide sequence ID" value="NZ_FUKW01000027.1"/>
</dbReference>
<proteinExistence type="predicted"/>
<dbReference type="InterPro" id="IPR014001">
    <property type="entry name" value="Helicase_ATP-bd"/>
</dbReference>
<dbReference type="InterPro" id="IPR027417">
    <property type="entry name" value="P-loop_NTPase"/>
</dbReference>